<feature type="region of interest" description="Disordered" evidence="2">
    <location>
        <begin position="1"/>
        <end position="174"/>
    </location>
</feature>
<feature type="compositionally biased region" description="Low complexity" evidence="2">
    <location>
        <begin position="26"/>
        <end position="60"/>
    </location>
</feature>
<comment type="caution">
    <text evidence="3">The sequence shown here is derived from an EMBL/GenBank/DDBJ whole genome shotgun (WGS) entry which is preliminary data.</text>
</comment>
<feature type="compositionally biased region" description="Acidic residues" evidence="2">
    <location>
        <begin position="860"/>
        <end position="874"/>
    </location>
</feature>
<feature type="compositionally biased region" description="Gly residues" evidence="2">
    <location>
        <begin position="876"/>
        <end position="886"/>
    </location>
</feature>
<keyword evidence="1" id="KW-0945">Host-virus interaction</keyword>
<feature type="region of interest" description="Disordered" evidence="2">
    <location>
        <begin position="569"/>
        <end position="637"/>
    </location>
</feature>
<feature type="compositionally biased region" description="Low complexity" evidence="2">
    <location>
        <begin position="144"/>
        <end position="168"/>
    </location>
</feature>
<evidence type="ECO:0000256" key="2">
    <source>
        <dbReference type="SAM" id="MobiDB-lite"/>
    </source>
</evidence>
<feature type="compositionally biased region" description="Low complexity" evidence="2">
    <location>
        <begin position="114"/>
        <end position="134"/>
    </location>
</feature>
<feature type="compositionally biased region" description="Low complexity" evidence="2">
    <location>
        <begin position="283"/>
        <end position="299"/>
    </location>
</feature>
<feature type="compositionally biased region" description="Low complexity" evidence="2">
    <location>
        <begin position="90"/>
        <end position="106"/>
    </location>
</feature>
<feature type="compositionally biased region" description="Polar residues" evidence="2">
    <location>
        <begin position="443"/>
        <end position="460"/>
    </location>
</feature>
<proteinExistence type="predicted"/>
<dbReference type="Proteomes" id="UP000623467">
    <property type="component" value="Unassembled WGS sequence"/>
</dbReference>
<feature type="region of interest" description="Disordered" evidence="2">
    <location>
        <begin position="857"/>
        <end position="905"/>
    </location>
</feature>
<evidence type="ECO:0000256" key="1">
    <source>
        <dbReference type="ARBA" id="ARBA00022581"/>
    </source>
</evidence>
<feature type="region of interest" description="Disordered" evidence="2">
    <location>
        <begin position="283"/>
        <end position="310"/>
    </location>
</feature>
<reference evidence="3" key="1">
    <citation type="submission" date="2020-05" db="EMBL/GenBank/DDBJ databases">
        <title>Mycena genomes resolve the evolution of fungal bioluminescence.</title>
        <authorList>
            <person name="Tsai I.J."/>
        </authorList>
    </citation>
    <scope>NUCLEOTIDE SEQUENCE</scope>
    <source>
        <strain evidence="3">160909Yilan</strain>
    </source>
</reference>
<dbReference type="AlphaFoldDB" id="A0A8H6ZDZ8"/>
<organism evidence="3 4">
    <name type="scientific">Mycena sanguinolenta</name>
    <dbReference type="NCBI Taxonomy" id="230812"/>
    <lineage>
        <taxon>Eukaryota</taxon>
        <taxon>Fungi</taxon>
        <taxon>Dikarya</taxon>
        <taxon>Basidiomycota</taxon>
        <taxon>Agaricomycotina</taxon>
        <taxon>Agaricomycetes</taxon>
        <taxon>Agaricomycetidae</taxon>
        <taxon>Agaricales</taxon>
        <taxon>Marasmiineae</taxon>
        <taxon>Mycenaceae</taxon>
        <taxon>Mycena</taxon>
    </lineage>
</organism>
<feature type="region of interest" description="Disordered" evidence="2">
    <location>
        <begin position="361"/>
        <end position="401"/>
    </location>
</feature>
<evidence type="ECO:0000313" key="4">
    <source>
        <dbReference type="Proteomes" id="UP000623467"/>
    </source>
</evidence>
<gene>
    <name evidence="3" type="ORF">MSAN_00454300</name>
</gene>
<dbReference type="EMBL" id="JACAZH010000002">
    <property type="protein sequence ID" value="KAF7375652.1"/>
    <property type="molecule type" value="Genomic_DNA"/>
</dbReference>
<name>A0A8H6ZDZ8_9AGAR</name>
<dbReference type="PANTHER" id="PTHR13037:SF24">
    <property type="entry name" value="POLYCOMB PROTEIN PCL-RELATED"/>
    <property type="match status" value="1"/>
</dbReference>
<feature type="compositionally biased region" description="Low complexity" evidence="2">
    <location>
        <begin position="607"/>
        <end position="628"/>
    </location>
</feature>
<feature type="region of interest" description="Disordered" evidence="2">
    <location>
        <begin position="425"/>
        <end position="482"/>
    </location>
</feature>
<feature type="compositionally biased region" description="Low complexity" evidence="2">
    <location>
        <begin position="887"/>
        <end position="905"/>
    </location>
</feature>
<feature type="compositionally biased region" description="Gly residues" evidence="2">
    <location>
        <begin position="371"/>
        <end position="382"/>
    </location>
</feature>
<feature type="compositionally biased region" description="Acidic residues" evidence="2">
    <location>
        <begin position="569"/>
        <end position="579"/>
    </location>
</feature>
<sequence length="965" mass="98986">MPTPTPAISEEERVGTPMDEDHGGVTSTAGGSGAATAAPSSTSTTQATTPTNSTPSPATAHPRNRTCPPSPSPAPISTSTSPTSPPPSPGAGTSTSAAGAGTSPSTLIPTGRTSPSPSISAPARSLSPDDFAPSPFAPPAFPVPEELSPLAPSSAPISTPGTGAASGAMGSGAGLVGPGQAAPFAPAHDSTPVLDPLGFTGPGPGPLLVDTMLAHGIAPGPPVSPDWPLPHAPFALPSLSLPSGSGSVSSAAGPSTALYGSSGAQQGYGLFAASAYASGSSSASHFSPGLHFPTSQQQQAPPPTPAERHSRAVEWSALLERRRLAGERALADEREAEERRRAGERWVGEWGVPVGRGVRVERSKAPAVGSGAEGSGQGGGEAQGPEDVEMPMSVPPQGEVDYVPEDAYAEEDYSRMRRRSPLCIVSSAPRSEDTPPSPLVLSPDTSLSTPEVQQQEQTQHLAPEDAPVPQNVNGNGNGPRTDLVYEVQPQLRKQDDDLGPDPATRMNTAWGPWKIACRTRVWDVRQRYTPSLIRSLVAQEADDYFSSHGLPHPDSLLFMDEEYYDWELEESASEGEGDGSGDGSGSGEDESFEVDPAQQQQSFVLEPSHLSPTSPRSPSSPRDSGANSENEDADADADGEAGMEMDLAANGMGGVLSSFYIAPQQQAHFPPQMQMPMHLPPLPLPPPPLASVRVPVLRHFFTDIPITPAGGEGAVRGRGTPIDYARKAAWGGGKVGGDAGEIGEGEVGADLGRGTLERRQPHPRPRPHPMYLAMARAAEAERAQYGGGEGGPVEGVADQDLPPMPRLREPGEPPMLPMRGLKDLEFLKSVGVESTTVAATGEDGRDAMDVDAGQQNSIDADADADSDPDYDIEESGGAGGTSGGVALGLPPASISSTPGSSSGSMLSGGVGMGVEMSIGMFGMAMGAMGMGGWFTGPPSPPVPVAVGDGGGERERESSLSFALGV</sequence>
<dbReference type="PANTHER" id="PTHR13037">
    <property type="entry name" value="FORMIN"/>
    <property type="match status" value="1"/>
</dbReference>
<keyword evidence="4" id="KW-1185">Reference proteome</keyword>
<evidence type="ECO:0000313" key="3">
    <source>
        <dbReference type="EMBL" id="KAF7375652.1"/>
    </source>
</evidence>
<accession>A0A8H6ZDZ8</accession>
<protein>
    <submittedName>
        <fullName evidence="3">Uncharacterized protein</fullName>
    </submittedName>
</protein>
<dbReference type="OrthoDB" id="3068412at2759"/>
<feature type="region of interest" description="Disordered" evidence="2">
    <location>
        <begin position="941"/>
        <end position="965"/>
    </location>
</feature>
<feature type="region of interest" description="Disordered" evidence="2">
    <location>
        <begin position="180"/>
        <end position="199"/>
    </location>
</feature>
<feature type="compositionally biased region" description="Basic and acidic residues" evidence="2">
    <location>
        <begin position="10"/>
        <end position="23"/>
    </location>
</feature>